<evidence type="ECO:0000313" key="2">
    <source>
        <dbReference type="Proteomes" id="UP000603865"/>
    </source>
</evidence>
<reference evidence="1" key="1">
    <citation type="journal article" date="2014" name="Int. J. Syst. Evol. Microbiol.">
        <title>Complete genome sequence of Corynebacterium casei LMG S-19264T (=DSM 44701T), isolated from a smear-ripened cheese.</title>
        <authorList>
            <consortium name="US DOE Joint Genome Institute (JGI-PGF)"/>
            <person name="Walter F."/>
            <person name="Albersmeier A."/>
            <person name="Kalinowski J."/>
            <person name="Ruckert C."/>
        </authorList>
    </citation>
    <scope>NUCLEOTIDE SEQUENCE</scope>
    <source>
        <strain evidence="1">JCM 31311</strain>
    </source>
</reference>
<accession>A0A918F7V9</accession>
<comment type="caution">
    <text evidence="1">The sequence shown here is derived from an EMBL/GenBank/DDBJ whole genome shotgun (WGS) entry which is preliminary data.</text>
</comment>
<dbReference type="Proteomes" id="UP000603865">
    <property type="component" value="Unassembled WGS sequence"/>
</dbReference>
<proteinExistence type="predicted"/>
<evidence type="ECO:0000313" key="1">
    <source>
        <dbReference type="EMBL" id="GGR17428.1"/>
    </source>
</evidence>
<reference evidence="1" key="2">
    <citation type="submission" date="2020-09" db="EMBL/GenBank/DDBJ databases">
        <authorList>
            <person name="Sun Q."/>
            <person name="Ohkuma M."/>
        </authorList>
    </citation>
    <scope>NUCLEOTIDE SEQUENCE</scope>
    <source>
        <strain evidence="1">JCM 31311</strain>
    </source>
</reference>
<gene>
    <name evidence="1" type="ORF">GCM10008957_32650</name>
</gene>
<name>A0A918F7V9_9DEIO</name>
<dbReference type="AlphaFoldDB" id="A0A918F7V9"/>
<dbReference type="RefSeq" id="WP_189091589.1">
    <property type="nucleotide sequence ID" value="NZ_BMQL01000020.1"/>
</dbReference>
<dbReference type="EMBL" id="BMQL01000020">
    <property type="protein sequence ID" value="GGR17428.1"/>
    <property type="molecule type" value="Genomic_DNA"/>
</dbReference>
<sequence>MHLRPASRALFLVPLAGPEWPVLICTFGEWLPEAEMHVRADADFDKDALIDRTDGVMGVFVEVGMQNEDVRAFGFGRDVPAAYRAAAAQLGFHGFPELLDETVDRLNVVLAPFGVVLSQEGSGRVVSRRTDGLWLGAHPLLVHEPEEALLDGLLNLTDVPGGQKVAPGQTQLTPLGLSVDALGRRLQTRDAWSIPCWWDDRDQLRVMLGNASPQPLVHTQHQTTWLDLKVVVWIQTHERSHRQPHSQFWNRFDVANRVLEEVGLKVTPSLTTTVAVNVVTRTGLQVAQGVLTTQGTVEVHRGQPLLETNAADAERPILNADGVAAVLGQWPGNAHALCFAERGSHLDEQAELQDCVWRTVRLWDANEQVRCRLFVGVRTTLEPEVVQAVIAEVQWLSDQLTRPAGLAVGLSAIDVAELLGTWAGCQPITSLASPAVDQDVELWGLRSLVNPQERRLTQPEVRAAVLERHLRRMQIVIESGCDPVLLERVVAQRSLLRTLIASEDLSISQPSAKRVQLPVQAAPRPLSESRRSNGLRRWWRALLAR</sequence>
<keyword evidence="2" id="KW-1185">Reference proteome</keyword>
<organism evidence="1 2">
    <name type="scientific">Deinococcus ruber</name>
    <dbReference type="NCBI Taxonomy" id="1848197"/>
    <lineage>
        <taxon>Bacteria</taxon>
        <taxon>Thermotogati</taxon>
        <taxon>Deinococcota</taxon>
        <taxon>Deinococci</taxon>
        <taxon>Deinococcales</taxon>
        <taxon>Deinococcaceae</taxon>
        <taxon>Deinococcus</taxon>
    </lineage>
</organism>
<protein>
    <submittedName>
        <fullName evidence="1">Uncharacterized protein</fullName>
    </submittedName>
</protein>